<proteinExistence type="predicted"/>
<evidence type="ECO:0000313" key="1">
    <source>
        <dbReference type="EMBL" id="ALO14732.1"/>
    </source>
</evidence>
<name>A0A0S2HY61_9BACT</name>
<dbReference type="KEGG" id="blq:L21SP5_01066"/>
<evidence type="ECO:0000313" key="2">
    <source>
        <dbReference type="Proteomes" id="UP000064893"/>
    </source>
</evidence>
<sequence>MYLIIQKAVSLYAIMHYVFEHTKTHKGHIRLDRFLMFLYIFSDL</sequence>
<organism evidence="1 2">
    <name type="scientific">Salinivirga cyanobacteriivorans</name>
    <dbReference type="NCBI Taxonomy" id="1307839"/>
    <lineage>
        <taxon>Bacteria</taxon>
        <taxon>Pseudomonadati</taxon>
        <taxon>Bacteroidota</taxon>
        <taxon>Bacteroidia</taxon>
        <taxon>Bacteroidales</taxon>
        <taxon>Salinivirgaceae</taxon>
        <taxon>Salinivirga</taxon>
    </lineage>
</organism>
<gene>
    <name evidence="1" type="ORF">L21SP5_01066</name>
</gene>
<dbReference type="EMBL" id="CP013118">
    <property type="protein sequence ID" value="ALO14732.1"/>
    <property type="molecule type" value="Genomic_DNA"/>
</dbReference>
<keyword evidence="2" id="KW-1185">Reference proteome</keyword>
<reference evidence="1 2" key="1">
    <citation type="submission" date="2015-11" db="EMBL/GenBank/DDBJ databases">
        <title>Description and complete genome sequence of a novel strain predominating in hypersaline microbial mats and representing a new family of the Bacteriodetes phylum.</title>
        <authorList>
            <person name="Spring S."/>
            <person name="Bunk B."/>
            <person name="Sproer C."/>
            <person name="Klenk H.-P."/>
        </authorList>
    </citation>
    <scope>NUCLEOTIDE SEQUENCE [LARGE SCALE GENOMIC DNA]</scope>
    <source>
        <strain evidence="1 2">L21-Spi-D4</strain>
    </source>
</reference>
<accession>A0A0S2HY61</accession>
<dbReference type="AlphaFoldDB" id="A0A0S2HY61"/>
<dbReference type="Proteomes" id="UP000064893">
    <property type="component" value="Chromosome"/>
</dbReference>
<dbReference type="STRING" id="1307839.L21SP5_01066"/>
<protein>
    <submittedName>
        <fullName evidence="1">Uncharacterized protein</fullName>
    </submittedName>
</protein>